<evidence type="ECO:0000313" key="2">
    <source>
        <dbReference type="EMBL" id="KZV26321.1"/>
    </source>
</evidence>
<dbReference type="EMBL" id="KV011310">
    <property type="protein sequence ID" value="KZV26321.1"/>
    <property type="molecule type" value="Genomic_DNA"/>
</dbReference>
<reference evidence="2 3" key="1">
    <citation type="journal article" date="2015" name="Proc. Natl. Acad. Sci. U.S.A.">
        <title>The resurrection genome of Boea hygrometrica: A blueprint for survival of dehydration.</title>
        <authorList>
            <person name="Xiao L."/>
            <person name="Yang G."/>
            <person name="Zhang L."/>
            <person name="Yang X."/>
            <person name="Zhao S."/>
            <person name="Ji Z."/>
            <person name="Zhou Q."/>
            <person name="Hu M."/>
            <person name="Wang Y."/>
            <person name="Chen M."/>
            <person name="Xu Y."/>
            <person name="Jin H."/>
            <person name="Xiao X."/>
            <person name="Hu G."/>
            <person name="Bao F."/>
            <person name="Hu Y."/>
            <person name="Wan P."/>
            <person name="Li L."/>
            <person name="Deng X."/>
            <person name="Kuang T."/>
            <person name="Xiang C."/>
            <person name="Zhu J.K."/>
            <person name="Oliver M.J."/>
            <person name="He Y."/>
        </authorList>
    </citation>
    <scope>NUCLEOTIDE SEQUENCE [LARGE SCALE GENOMIC DNA]</scope>
    <source>
        <strain evidence="3">cv. XS01</strain>
    </source>
</reference>
<protein>
    <submittedName>
        <fullName evidence="2">Carboxylesterase 1-like</fullName>
    </submittedName>
</protein>
<accession>A0A2Z7AWP9</accession>
<name>A0A2Z7AWP9_9LAMI</name>
<organism evidence="2 3">
    <name type="scientific">Dorcoceras hygrometricum</name>
    <dbReference type="NCBI Taxonomy" id="472368"/>
    <lineage>
        <taxon>Eukaryota</taxon>
        <taxon>Viridiplantae</taxon>
        <taxon>Streptophyta</taxon>
        <taxon>Embryophyta</taxon>
        <taxon>Tracheophyta</taxon>
        <taxon>Spermatophyta</taxon>
        <taxon>Magnoliopsida</taxon>
        <taxon>eudicotyledons</taxon>
        <taxon>Gunneridae</taxon>
        <taxon>Pentapetalae</taxon>
        <taxon>asterids</taxon>
        <taxon>lamiids</taxon>
        <taxon>Lamiales</taxon>
        <taxon>Gesneriaceae</taxon>
        <taxon>Didymocarpoideae</taxon>
        <taxon>Trichosporeae</taxon>
        <taxon>Loxocarpinae</taxon>
        <taxon>Dorcoceras</taxon>
    </lineage>
</organism>
<dbReference type="Proteomes" id="UP000250235">
    <property type="component" value="Unassembled WGS sequence"/>
</dbReference>
<proteinExistence type="predicted"/>
<sequence>MHEERGNSRRLQPQYGPKNSGIDQQLTTDSARIVATVCVQAYGNYPLISTPPPLPDAAQLLNLPLPTHELWCWSGLDQLLVDVLGVDIEFVRCILVGRSSSTSLDFNRWCISAYPAVARPTVASDQLLVFQVIPLAVALTQLDVPQEVDRVSQLCIVFVCTGITLGGMSRVMLRSI</sequence>
<dbReference type="AlphaFoldDB" id="A0A2Z7AWP9"/>
<evidence type="ECO:0000256" key="1">
    <source>
        <dbReference type="SAM" id="MobiDB-lite"/>
    </source>
</evidence>
<feature type="region of interest" description="Disordered" evidence="1">
    <location>
        <begin position="1"/>
        <end position="22"/>
    </location>
</feature>
<evidence type="ECO:0000313" key="3">
    <source>
        <dbReference type="Proteomes" id="UP000250235"/>
    </source>
</evidence>
<gene>
    <name evidence="2" type="ORF">F511_21275</name>
</gene>
<keyword evidence="3" id="KW-1185">Reference proteome</keyword>